<dbReference type="PANTHER" id="PTHR30346">
    <property type="entry name" value="TRANSCRIPTIONAL DUAL REGULATOR HCAR-RELATED"/>
    <property type="match status" value="1"/>
</dbReference>
<dbReference type="SUPFAM" id="SSF53850">
    <property type="entry name" value="Periplasmic binding protein-like II"/>
    <property type="match status" value="1"/>
</dbReference>
<dbReference type="InterPro" id="IPR036388">
    <property type="entry name" value="WH-like_DNA-bd_sf"/>
</dbReference>
<dbReference type="Pfam" id="PF00126">
    <property type="entry name" value="HTH_1"/>
    <property type="match status" value="1"/>
</dbReference>
<comment type="caution">
    <text evidence="6">The sequence shown here is derived from an EMBL/GenBank/DDBJ whole genome shotgun (WGS) entry which is preliminary data.</text>
</comment>
<evidence type="ECO:0000256" key="3">
    <source>
        <dbReference type="ARBA" id="ARBA00023125"/>
    </source>
</evidence>
<evidence type="ECO:0000313" key="6">
    <source>
        <dbReference type="EMBL" id="RRQ87491.1"/>
    </source>
</evidence>
<dbReference type="GO" id="GO:0003700">
    <property type="term" value="F:DNA-binding transcription factor activity"/>
    <property type="evidence" value="ECO:0007669"/>
    <property type="project" value="InterPro"/>
</dbReference>
<dbReference type="AlphaFoldDB" id="A0A3R8RGW2"/>
<keyword evidence="3" id="KW-0238">DNA-binding</keyword>
<organism evidence="6 7">
    <name type="scientific">Streptomyces griseofuscus</name>
    <dbReference type="NCBI Taxonomy" id="146922"/>
    <lineage>
        <taxon>Bacteria</taxon>
        <taxon>Bacillati</taxon>
        <taxon>Actinomycetota</taxon>
        <taxon>Actinomycetes</taxon>
        <taxon>Kitasatosporales</taxon>
        <taxon>Streptomycetaceae</taxon>
        <taxon>Streptomyces</taxon>
    </lineage>
</organism>
<dbReference type="EMBL" id="PDES01000004">
    <property type="protein sequence ID" value="RRQ87491.1"/>
    <property type="molecule type" value="Genomic_DNA"/>
</dbReference>
<dbReference type="PROSITE" id="PS50931">
    <property type="entry name" value="HTH_LYSR"/>
    <property type="match status" value="1"/>
</dbReference>
<reference evidence="6 7" key="1">
    <citation type="submission" date="2017-10" db="EMBL/GenBank/DDBJ databases">
        <title>Draft genome of actinobacteria isolated from guarana (Paullinia cupana (Mart.) Ducke.</title>
        <authorList>
            <person name="Siqueira K.A."/>
            <person name="Liotti R.G."/>
            <person name="Mendes T.A."/>
            <person name="Soares M.A."/>
        </authorList>
    </citation>
    <scope>NUCLEOTIDE SEQUENCE [LARGE SCALE GENOMIC DNA]</scope>
    <source>
        <strain evidence="6 7">199</strain>
    </source>
</reference>
<evidence type="ECO:0000256" key="4">
    <source>
        <dbReference type="ARBA" id="ARBA00023163"/>
    </source>
</evidence>
<dbReference type="Gene3D" id="1.10.10.10">
    <property type="entry name" value="Winged helix-like DNA-binding domain superfamily/Winged helix DNA-binding domain"/>
    <property type="match status" value="1"/>
</dbReference>
<dbReference type="InterPro" id="IPR036390">
    <property type="entry name" value="WH_DNA-bd_sf"/>
</dbReference>
<dbReference type="RefSeq" id="WP_125208286.1">
    <property type="nucleotide sequence ID" value="NZ_PDER01000003.1"/>
</dbReference>
<dbReference type="CDD" id="cd08414">
    <property type="entry name" value="PBP2_LTTR_aromatics_like"/>
    <property type="match status" value="1"/>
</dbReference>
<gene>
    <name evidence="6" type="ORF">CQW44_11255</name>
</gene>
<protein>
    <submittedName>
        <fullName evidence="6">LysR family transcriptional regulator</fullName>
    </submittedName>
</protein>
<evidence type="ECO:0000259" key="5">
    <source>
        <dbReference type="PROSITE" id="PS50931"/>
    </source>
</evidence>
<dbReference type="GO" id="GO:0032993">
    <property type="term" value="C:protein-DNA complex"/>
    <property type="evidence" value="ECO:0007669"/>
    <property type="project" value="TreeGrafter"/>
</dbReference>
<keyword evidence="7" id="KW-1185">Reference proteome</keyword>
<dbReference type="SUPFAM" id="SSF46785">
    <property type="entry name" value="Winged helix' DNA-binding domain"/>
    <property type="match status" value="1"/>
</dbReference>
<dbReference type="PANTHER" id="PTHR30346:SF17">
    <property type="entry name" value="LYSR FAMILY TRANSCRIPTIONAL REGULATOR"/>
    <property type="match status" value="1"/>
</dbReference>
<dbReference type="Gene3D" id="3.40.190.10">
    <property type="entry name" value="Periplasmic binding protein-like II"/>
    <property type="match status" value="2"/>
</dbReference>
<dbReference type="Proteomes" id="UP000276379">
    <property type="component" value="Unassembled WGS sequence"/>
</dbReference>
<sequence>MDLSSRLLEQFLVVAEERHFGRAAERLSMRQPPLSQAIQRLERRVGVQLFDRGPRGVSLTPAGEAFATDAARLLAAETAALDRARRVGKGLEGDLRLGYVSLLSLRYLPRLLGAAAQQLPGLRVRLHQDSSAGVADMVLTGSLDLGFVRDLSAVPAELVTSVFARERVMAALPTGHPLAGAEALDLAELRDEQFVLPTESALPALRGQIHRVCEAAGFTPAVRASADDLTGLLSYVASGLCVSLLTEALLDLPVPGITYVPLCGAPGRLESTVTAVHRPDPDPAVRRVLDLATELYGGG</sequence>
<keyword evidence="2" id="KW-0805">Transcription regulation</keyword>
<dbReference type="InterPro" id="IPR000847">
    <property type="entry name" value="LysR_HTH_N"/>
</dbReference>
<dbReference type="Pfam" id="PF03466">
    <property type="entry name" value="LysR_substrate"/>
    <property type="match status" value="1"/>
</dbReference>
<dbReference type="FunFam" id="1.10.10.10:FF:000001">
    <property type="entry name" value="LysR family transcriptional regulator"/>
    <property type="match status" value="1"/>
</dbReference>
<comment type="similarity">
    <text evidence="1">Belongs to the LysR transcriptional regulatory family.</text>
</comment>
<dbReference type="InterPro" id="IPR005119">
    <property type="entry name" value="LysR_subst-bd"/>
</dbReference>
<evidence type="ECO:0000256" key="2">
    <source>
        <dbReference type="ARBA" id="ARBA00023015"/>
    </source>
</evidence>
<proteinExistence type="inferred from homology"/>
<dbReference type="PRINTS" id="PR00039">
    <property type="entry name" value="HTHLYSR"/>
</dbReference>
<keyword evidence="4" id="KW-0804">Transcription</keyword>
<evidence type="ECO:0000313" key="7">
    <source>
        <dbReference type="Proteomes" id="UP000276379"/>
    </source>
</evidence>
<accession>A0A3R8RGW2</accession>
<dbReference type="GO" id="GO:0003677">
    <property type="term" value="F:DNA binding"/>
    <property type="evidence" value="ECO:0007669"/>
    <property type="project" value="UniProtKB-KW"/>
</dbReference>
<name>A0A3R8RGW2_9ACTN</name>
<evidence type="ECO:0000256" key="1">
    <source>
        <dbReference type="ARBA" id="ARBA00009437"/>
    </source>
</evidence>
<feature type="domain" description="HTH lysR-type" evidence="5">
    <location>
        <begin position="1"/>
        <end position="60"/>
    </location>
</feature>